<accession>A0A164TL45</accession>
<protein>
    <submittedName>
        <fullName evidence="1">Uncharacterized protein</fullName>
    </submittedName>
</protein>
<dbReference type="EMBL" id="LRGB01001774">
    <property type="protein sequence ID" value="KZS10547.1"/>
    <property type="molecule type" value="Genomic_DNA"/>
</dbReference>
<reference evidence="1 2" key="1">
    <citation type="submission" date="2016-03" db="EMBL/GenBank/DDBJ databases">
        <title>EvidentialGene: Evidence-directed Construction of Genes on Genomes.</title>
        <authorList>
            <person name="Gilbert D.G."/>
            <person name="Choi J.-H."/>
            <person name="Mockaitis K."/>
            <person name="Colbourne J."/>
            <person name="Pfrender M."/>
        </authorList>
    </citation>
    <scope>NUCLEOTIDE SEQUENCE [LARGE SCALE GENOMIC DNA]</scope>
    <source>
        <strain evidence="1 2">Xinb3</strain>
        <tissue evidence="1">Complete organism</tissue>
    </source>
</reference>
<evidence type="ECO:0000313" key="1">
    <source>
        <dbReference type="EMBL" id="KZS10547.1"/>
    </source>
</evidence>
<comment type="caution">
    <text evidence="1">The sequence shown here is derived from an EMBL/GenBank/DDBJ whole genome shotgun (WGS) entry which is preliminary data.</text>
</comment>
<dbReference type="Proteomes" id="UP000076858">
    <property type="component" value="Unassembled WGS sequence"/>
</dbReference>
<evidence type="ECO:0000313" key="2">
    <source>
        <dbReference type="Proteomes" id="UP000076858"/>
    </source>
</evidence>
<sequence length="58" mass="6711">MDISLCVNNLDVTEESWNVLLKKELDFGELHNECKKIEQNAKAQQKNKRLPTSSHKDV</sequence>
<proteinExistence type="predicted"/>
<name>A0A164TL45_9CRUS</name>
<organism evidence="1 2">
    <name type="scientific">Daphnia magna</name>
    <dbReference type="NCBI Taxonomy" id="35525"/>
    <lineage>
        <taxon>Eukaryota</taxon>
        <taxon>Metazoa</taxon>
        <taxon>Ecdysozoa</taxon>
        <taxon>Arthropoda</taxon>
        <taxon>Crustacea</taxon>
        <taxon>Branchiopoda</taxon>
        <taxon>Diplostraca</taxon>
        <taxon>Cladocera</taxon>
        <taxon>Anomopoda</taxon>
        <taxon>Daphniidae</taxon>
        <taxon>Daphnia</taxon>
    </lineage>
</organism>
<keyword evidence="2" id="KW-1185">Reference proteome</keyword>
<gene>
    <name evidence="1" type="ORF">APZ42_024965</name>
</gene>
<dbReference type="AlphaFoldDB" id="A0A164TL45"/>